<evidence type="ECO:0000313" key="2">
    <source>
        <dbReference type="Proteomes" id="UP000077755"/>
    </source>
</evidence>
<dbReference type="PANTHER" id="PTHR46932:SF12">
    <property type="entry name" value="HEAVY METAL-ASSOCIATED ISOPRENYLATED PLANT PROTEIN 47"/>
    <property type="match status" value="1"/>
</dbReference>
<dbReference type="AlphaFoldDB" id="A0AAF0X1L9"/>
<proteinExistence type="predicted"/>
<dbReference type="Gene3D" id="3.30.70.100">
    <property type="match status" value="1"/>
</dbReference>
<name>A0AAF0X1L9_DAUCS</name>
<sequence>MRNKYSSYEDLAEQKIVIKVRSHCKKCRSKALAMAATESGVISVALEGEKKDQVVVIGDGVDAAGLTSSMRKKLGYASLELVEEIVRDDSVKEA</sequence>
<dbReference type="EMBL" id="CP093347">
    <property type="protein sequence ID" value="WOG99652.1"/>
    <property type="molecule type" value="Genomic_DNA"/>
</dbReference>
<reference evidence="1" key="1">
    <citation type="journal article" date="2016" name="Nat. Genet.">
        <title>A high-quality carrot genome assembly provides new insights into carotenoid accumulation and asterid genome evolution.</title>
        <authorList>
            <person name="Iorizzo M."/>
            <person name="Ellison S."/>
            <person name="Senalik D."/>
            <person name="Zeng P."/>
            <person name="Satapoomin P."/>
            <person name="Huang J."/>
            <person name="Bowman M."/>
            <person name="Iovene M."/>
            <person name="Sanseverino W."/>
            <person name="Cavagnaro P."/>
            <person name="Yildiz M."/>
            <person name="Macko-Podgorni A."/>
            <person name="Moranska E."/>
            <person name="Grzebelus E."/>
            <person name="Grzebelus D."/>
            <person name="Ashrafi H."/>
            <person name="Zheng Z."/>
            <person name="Cheng S."/>
            <person name="Spooner D."/>
            <person name="Van Deynze A."/>
            <person name="Simon P."/>
        </authorList>
    </citation>
    <scope>NUCLEOTIDE SEQUENCE</scope>
    <source>
        <tissue evidence="1">Leaf</tissue>
    </source>
</reference>
<keyword evidence="2" id="KW-1185">Reference proteome</keyword>
<protein>
    <recommendedName>
        <fullName evidence="3">HMA domain-containing protein</fullName>
    </recommendedName>
</protein>
<evidence type="ECO:0000313" key="1">
    <source>
        <dbReference type="EMBL" id="WOG99652.1"/>
    </source>
</evidence>
<accession>A0AAF0X1L9</accession>
<reference evidence="1" key="2">
    <citation type="submission" date="2022-03" db="EMBL/GenBank/DDBJ databases">
        <title>Draft title - Genomic analysis of global carrot germplasm unveils the trajectory of domestication and the origin of high carotenoid orange carrot.</title>
        <authorList>
            <person name="Iorizzo M."/>
            <person name="Ellison S."/>
            <person name="Senalik D."/>
            <person name="Macko-Podgorni A."/>
            <person name="Grzebelus D."/>
            <person name="Bostan H."/>
            <person name="Rolling W."/>
            <person name="Curaba J."/>
            <person name="Simon P."/>
        </authorList>
    </citation>
    <scope>NUCLEOTIDE SEQUENCE</scope>
    <source>
        <tissue evidence="1">Leaf</tissue>
    </source>
</reference>
<dbReference type="InterPro" id="IPR042885">
    <property type="entry name" value="HIPP47/16"/>
</dbReference>
<dbReference type="PANTHER" id="PTHR46932">
    <property type="entry name" value="HEAVY METAL-ASSOCIATED ISOPRENYLATED PLANT PROTEIN 47"/>
    <property type="match status" value="1"/>
</dbReference>
<organism evidence="1 2">
    <name type="scientific">Daucus carota subsp. sativus</name>
    <name type="common">Carrot</name>
    <dbReference type="NCBI Taxonomy" id="79200"/>
    <lineage>
        <taxon>Eukaryota</taxon>
        <taxon>Viridiplantae</taxon>
        <taxon>Streptophyta</taxon>
        <taxon>Embryophyta</taxon>
        <taxon>Tracheophyta</taxon>
        <taxon>Spermatophyta</taxon>
        <taxon>Magnoliopsida</taxon>
        <taxon>eudicotyledons</taxon>
        <taxon>Gunneridae</taxon>
        <taxon>Pentapetalae</taxon>
        <taxon>asterids</taxon>
        <taxon>campanulids</taxon>
        <taxon>Apiales</taxon>
        <taxon>Apiaceae</taxon>
        <taxon>Apioideae</taxon>
        <taxon>Scandiceae</taxon>
        <taxon>Daucinae</taxon>
        <taxon>Daucus</taxon>
        <taxon>Daucus sect. Daucus</taxon>
    </lineage>
</organism>
<gene>
    <name evidence="1" type="ORF">DCAR_0519006</name>
</gene>
<evidence type="ECO:0008006" key="3">
    <source>
        <dbReference type="Google" id="ProtNLM"/>
    </source>
</evidence>
<dbReference type="Proteomes" id="UP000077755">
    <property type="component" value="Chromosome 5"/>
</dbReference>